<feature type="domain" description="Nudix hydrolase" evidence="5">
    <location>
        <begin position="17"/>
        <end position="148"/>
    </location>
</feature>
<dbReference type="PRINTS" id="PR00502">
    <property type="entry name" value="NUDIXFAMILY"/>
</dbReference>
<dbReference type="InterPro" id="IPR015797">
    <property type="entry name" value="NUDIX_hydrolase-like_dom_sf"/>
</dbReference>
<sequence length="301" mass="34004">MSDYIKEIRELIGSRPFILAGSAVLVFNKEYEVLLQLRSDTGRWGIPGGAMEPGESFEETARRELSEETGLVLHKLKFLNVIAGEEYYFQYPNGDEIYNAIALYACTDWEGELQILDGESKELRFFALDNLPDLQGRPELILNKINEYGILPVIREIELLDVKAAAEILELQRKSYRMEADLIGSDEIPPLKETFEQLQNCGETFLGCYIDGSLAGAVSFKKDGEVMDIHRMMVHPDFFRRGIARKLIAYLEQQNFSEIIVSTGAANAPAIKLYEKLGFDRQNDSVVGGGMVIANFKKRQD</sequence>
<dbReference type="CDD" id="cd04677">
    <property type="entry name" value="NUDIX_Hydrolase"/>
    <property type="match status" value="1"/>
</dbReference>
<dbReference type="PROSITE" id="PS51462">
    <property type="entry name" value="NUDIX"/>
    <property type="match status" value="1"/>
</dbReference>
<keyword evidence="2 3" id="KW-0378">Hydrolase</keyword>
<dbReference type="PANTHER" id="PTHR43046">
    <property type="entry name" value="GDP-MANNOSE MANNOSYL HYDROLASE"/>
    <property type="match status" value="1"/>
</dbReference>
<accession>A0ABU0G0Y8</accession>
<dbReference type="SUPFAM" id="SSF55811">
    <property type="entry name" value="Nudix"/>
    <property type="match status" value="1"/>
</dbReference>
<evidence type="ECO:0000259" key="4">
    <source>
        <dbReference type="PROSITE" id="PS51186"/>
    </source>
</evidence>
<evidence type="ECO:0000256" key="2">
    <source>
        <dbReference type="ARBA" id="ARBA00022801"/>
    </source>
</evidence>
<comment type="similarity">
    <text evidence="3">Belongs to the Nudix hydrolase family.</text>
</comment>
<feature type="domain" description="N-acetyltransferase" evidence="4">
    <location>
        <begin position="155"/>
        <end position="299"/>
    </location>
</feature>
<evidence type="ECO:0000313" key="6">
    <source>
        <dbReference type="EMBL" id="MDQ0415239.1"/>
    </source>
</evidence>
<dbReference type="Gene3D" id="3.90.79.10">
    <property type="entry name" value="Nucleoside Triphosphate Pyrophosphohydrolase"/>
    <property type="match status" value="1"/>
</dbReference>
<dbReference type="Gene3D" id="3.40.630.30">
    <property type="match status" value="1"/>
</dbReference>
<comment type="caution">
    <text evidence="6">The sequence shown here is derived from an EMBL/GenBank/DDBJ whole genome shotgun (WGS) entry which is preliminary data.</text>
</comment>
<dbReference type="CDD" id="cd04301">
    <property type="entry name" value="NAT_SF"/>
    <property type="match status" value="1"/>
</dbReference>
<dbReference type="PROSITE" id="PS51186">
    <property type="entry name" value="GNAT"/>
    <property type="match status" value="1"/>
</dbReference>
<dbReference type="InterPro" id="IPR000182">
    <property type="entry name" value="GNAT_dom"/>
</dbReference>
<dbReference type="InterPro" id="IPR020476">
    <property type="entry name" value="Nudix_hydrolase"/>
</dbReference>
<dbReference type="PANTHER" id="PTHR43046:SF2">
    <property type="entry name" value="8-OXO-DGTP DIPHOSPHATASE-RELATED"/>
    <property type="match status" value="1"/>
</dbReference>
<dbReference type="InterPro" id="IPR020084">
    <property type="entry name" value="NUDIX_hydrolase_CS"/>
</dbReference>
<evidence type="ECO:0000256" key="1">
    <source>
        <dbReference type="ARBA" id="ARBA00001946"/>
    </source>
</evidence>
<dbReference type="Pfam" id="PF00583">
    <property type="entry name" value="Acetyltransf_1"/>
    <property type="match status" value="1"/>
</dbReference>
<proteinExistence type="inferred from homology"/>
<dbReference type="InterPro" id="IPR016181">
    <property type="entry name" value="Acyl_CoA_acyltransferase"/>
</dbReference>
<evidence type="ECO:0000259" key="5">
    <source>
        <dbReference type="PROSITE" id="PS51462"/>
    </source>
</evidence>
<evidence type="ECO:0000256" key="3">
    <source>
        <dbReference type="RuleBase" id="RU003476"/>
    </source>
</evidence>
<gene>
    <name evidence="6" type="ORF">J2S25_003466</name>
</gene>
<dbReference type="SUPFAM" id="SSF55729">
    <property type="entry name" value="Acyl-CoA N-acyltransferases (Nat)"/>
    <property type="match status" value="1"/>
</dbReference>
<keyword evidence="7" id="KW-1185">Reference proteome</keyword>
<dbReference type="Proteomes" id="UP001242313">
    <property type="component" value="Unassembled WGS sequence"/>
</dbReference>
<protein>
    <submittedName>
        <fullName evidence="6">8-oxo-dGTP pyrophosphatase MutT (NUDIX family)/ribosomal protein S18 acetylase RimI-like enzyme</fullName>
    </submittedName>
</protein>
<comment type="cofactor">
    <cofactor evidence="1">
        <name>Mg(2+)</name>
        <dbReference type="ChEBI" id="CHEBI:18420"/>
    </cofactor>
</comment>
<evidence type="ECO:0000313" key="7">
    <source>
        <dbReference type="Proteomes" id="UP001242313"/>
    </source>
</evidence>
<reference evidence="6 7" key="1">
    <citation type="submission" date="2023-07" db="EMBL/GenBank/DDBJ databases">
        <title>Genomic Encyclopedia of Type Strains, Phase IV (KMG-IV): sequencing the most valuable type-strain genomes for metagenomic binning, comparative biology and taxonomic classification.</title>
        <authorList>
            <person name="Goeker M."/>
        </authorList>
    </citation>
    <scope>NUCLEOTIDE SEQUENCE [LARGE SCALE GENOMIC DNA]</scope>
    <source>
        <strain evidence="6 7">DSM 19598</strain>
    </source>
</reference>
<dbReference type="InterPro" id="IPR000086">
    <property type="entry name" value="NUDIX_hydrolase_dom"/>
</dbReference>
<dbReference type="PROSITE" id="PS00893">
    <property type="entry name" value="NUDIX_BOX"/>
    <property type="match status" value="1"/>
</dbReference>
<dbReference type="EMBL" id="JAUSUN010000029">
    <property type="protein sequence ID" value="MDQ0415239.1"/>
    <property type="molecule type" value="Genomic_DNA"/>
</dbReference>
<dbReference type="Pfam" id="PF00293">
    <property type="entry name" value="NUDIX"/>
    <property type="match status" value="1"/>
</dbReference>
<organism evidence="6 7">
    <name type="scientific">Mesobacillus stamsii</name>
    <dbReference type="NCBI Taxonomy" id="225347"/>
    <lineage>
        <taxon>Bacteria</taxon>
        <taxon>Bacillati</taxon>
        <taxon>Bacillota</taxon>
        <taxon>Bacilli</taxon>
        <taxon>Bacillales</taxon>
        <taxon>Bacillaceae</taxon>
        <taxon>Mesobacillus</taxon>
    </lineage>
</organism>
<name>A0ABU0G0Y8_9BACI</name>